<feature type="region of interest" description="Disordered" evidence="1">
    <location>
        <begin position="56"/>
        <end position="91"/>
    </location>
</feature>
<evidence type="ECO:0000256" key="1">
    <source>
        <dbReference type="SAM" id="MobiDB-lite"/>
    </source>
</evidence>
<feature type="compositionally biased region" description="Low complexity" evidence="1">
    <location>
        <begin position="56"/>
        <end position="77"/>
    </location>
</feature>
<name>A0AAD4I2H9_9PEZI</name>
<feature type="compositionally biased region" description="Acidic residues" evidence="1">
    <location>
        <begin position="243"/>
        <end position="253"/>
    </location>
</feature>
<dbReference type="GO" id="GO:0030674">
    <property type="term" value="F:protein-macromolecule adaptor activity"/>
    <property type="evidence" value="ECO:0007669"/>
    <property type="project" value="TreeGrafter"/>
</dbReference>
<keyword evidence="3" id="KW-1185">Reference proteome</keyword>
<evidence type="ECO:0008006" key="4">
    <source>
        <dbReference type="Google" id="ProtNLM"/>
    </source>
</evidence>
<dbReference type="AlphaFoldDB" id="A0AAD4I2H9"/>
<dbReference type="PANTHER" id="PTHR40422">
    <property type="entry name" value="TRANSLATION MACHINERY-ASSOCIATED PROTEIN 17"/>
    <property type="match status" value="1"/>
</dbReference>
<dbReference type="Proteomes" id="UP001197093">
    <property type="component" value="Unassembled WGS sequence"/>
</dbReference>
<organism evidence="2 3">
    <name type="scientific">Staphylotrichum longicolle</name>
    <dbReference type="NCBI Taxonomy" id="669026"/>
    <lineage>
        <taxon>Eukaryota</taxon>
        <taxon>Fungi</taxon>
        <taxon>Dikarya</taxon>
        <taxon>Ascomycota</taxon>
        <taxon>Pezizomycotina</taxon>
        <taxon>Sordariomycetes</taxon>
        <taxon>Sordariomycetidae</taxon>
        <taxon>Sordariales</taxon>
        <taxon>Chaetomiaceae</taxon>
        <taxon>Staphylotrichum</taxon>
    </lineage>
</organism>
<proteinExistence type="predicted"/>
<reference evidence="2" key="1">
    <citation type="submission" date="2023-02" db="EMBL/GenBank/DDBJ databases">
        <authorList>
            <person name="Palmer J.M."/>
        </authorList>
    </citation>
    <scope>NUCLEOTIDE SEQUENCE</scope>
    <source>
        <strain evidence="2">FW57</strain>
    </source>
</reference>
<accession>A0AAD4I2H9</accession>
<protein>
    <recommendedName>
        <fullName evidence="4">Secondary alcohol dehydrogenase</fullName>
    </recommendedName>
</protein>
<feature type="compositionally biased region" description="Low complexity" evidence="1">
    <location>
        <begin position="210"/>
        <end position="219"/>
    </location>
</feature>
<comment type="caution">
    <text evidence="2">The sequence shown here is derived from an EMBL/GenBank/DDBJ whole genome shotgun (WGS) entry which is preliminary data.</text>
</comment>
<feature type="compositionally biased region" description="Polar residues" evidence="1">
    <location>
        <begin position="180"/>
        <end position="192"/>
    </location>
</feature>
<feature type="region of interest" description="Disordered" evidence="1">
    <location>
        <begin position="161"/>
        <end position="253"/>
    </location>
</feature>
<dbReference type="InterPro" id="IPR038966">
    <property type="entry name" value="TMA17"/>
</dbReference>
<dbReference type="GO" id="GO:0070682">
    <property type="term" value="P:proteasome regulatory particle assembly"/>
    <property type="evidence" value="ECO:0007669"/>
    <property type="project" value="InterPro"/>
</dbReference>
<evidence type="ECO:0000313" key="3">
    <source>
        <dbReference type="Proteomes" id="UP001197093"/>
    </source>
</evidence>
<gene>
    <name evidence="2" type="ORF">NEMBOFW57_002446</name>
</gene>
<feature type="compositionally biased region" description="Basic and acidic residues" evidence="1">
    <location>
        <begin position="228"/>
        <end position="242"/>
    </location>
</feature>
<dbReference type="PANTHER" id="PTHR40422:SF1">
    <property type="entry name" value="TRANSLATION MACHINERY-ASSOCIATED PROTEIN 17"/>
    <property type="match status" value="1"/>
</dbReference>
<dbReference type="EMBL" id="JAHCVI010000001">
    <property type="protein sequence ID" value="KAG7292411.1"/>
    <property type="molecule type" value="Genomic_DNA"/>
</dbReference>
<sequence>MSADSLPITPTAFAAALQDLPLSALHLKVLELRNSIAHLDYSNEQLRPFAEGTATALSTTSPAASTQMDTQTTQQQTEGERGGGGGDPECADAIRENEQVIERMQERIRLVRAEVEGRGLSWTEFSSQDETATATIDTKLEEQGGEGLVLNGVSVNGATEATTTTATGGGETENGAAARQQHTAWSDGTFQTGVIRGGVVHMDGSGGGVSSSSTTTTTRQGGGSLTDEELRRRMEEQLRDLGGDEEDGDGLHL</sequence>
<evidence type="ECO:0000313" key="2">
    <source>
        <dbReference type="EMBL" id="KAG7292411.1"/>
    </source>
</evidence>